<dbReference type="Proteomes" id="UP000887116">
    <property type="component" value="Unassembled WGS sequence"/>
</dbReference>
<dbReference type="OrthoDB" id="8063408at2759"/>
<reference evidence="1" key="1">
    <citation type="submission" date="2020-07" db="EMBL/GenBank/DDBJ databases">
        <title>Multicomponent nature underlies the extraordinary mechanical properties of spider dragline silk.</title>
        <authorList>
            <person name="Kono N."/>
            <person name="Nakamura H."/>
            <person name="Mori M."/>
            <person name="Yoshida Y."/>
            <person name="Ohtoshi R."/>
            <person name="Malay A.D."/>
            <person name="Moran D.A.P."/>
            <person name="Tomita M."/>
            <person name="Numata K."/>
            <person name="Arakawa K."/>
        </authorList>
    </citation>
    <scope>NUCLEOTIDE SEQUENCE</scope>
</reference>
<evidence type="ECO:0000313" key="1">
    <source>
        <dbReference type="EMBL" id="GFR19672.1"/>
    </source>
</evidence>
<proteinExistence type="predicted"/>
<comment type="caution">
    <text evidence="1">The sequence shown here is derived from an EMBL/GenBank/DDBJ whole genome shotgun (WGS) entry which is preliminary data.</text>
</comment>
<evidence type="ECO:0000313" key="2">
    <source>
        <dbReference type="Proteomes" id="UP000887116"/>
    </source>
</evidence>
<accession>A0A8X6LT35</accession>
<sequence>MTFPDSPKKYEIVKGDVEEEEFIRPGTSHDPDFEPEYLNEPHRLNEAELSNLNSFKSEHFIHVTQVGLYNVIDIF</sequence>
<keyword evidence="2" id="KW-1185">Reference proteome</keyword>
<dbReference type="AlphaFoldDB" id="A0A8X6LT35"/>
<dbReference type="EMBL" id="BMAO01017969">
    <property type="protein sequence ID" value="GFR19672.1"/>
    <property type="molecule type" value="Genomic_DNA"/>
</dbReference>
<protein>
    <submittedName>
        <fullName evidence="1">Uncharacterized protein</fullName>
    </submittedName>
</protein>
<name>A0A8X6LT35_TRICU</name>
<gene>
    <name evidence="1" type="ORF">TNCT_207511</name>
</gene>
<organism evidence="1 2">
    <name type="scientific">Trichonephila clavata</name>
    <name type="common">Joro spider</name>
    <name type="synonym">Nephila clavata</name>
    <dbReference type="NCBI Taxonomy" id="2740835"/>
    <lineage>
        <taxon>Eukaryota</taxon>
        <taxon>Metazoa</taxon>
        <taxon>Ecdysozoa</taxon>
        <taxon>Arthropoda</taxon>
        <taxon>Chelicerata</taxon>
        <taxon>Arachnida</taxon>
        <taxon>Araneae</taxon>
        <taxon>Araneomorphae</taxon>
        <taxon>Entelegynae</taxon>
        <taxon>Araneoidea</taxon>
        <taxon>Nephilidae</taxon>
        <taxon>Trichonephila</taxon>
    </lineage>
</organism>